<comment type="similarity">
    <text evidence="1">Belongs to the Di19 family.</text>
</comment>
<feature type="region of interest" description="Disordered" evidence="2">
    <location>
        <begin position="188"/>
        <end position="212"/>
    </location>
</feature>
<keyword evidence="6" id="KW-1185">Reference proteome</keyword>
<dbReference type="STRING" id="81972.D7M5F4"/>
<feature type="domain" description="Di19 zinc-binding" evidence="3">
    <location>
        <begin position="56"/>
        <end position="109"/>
    </location>
</feature>
<dbReference type="InterPro" id="IPR033347">
    <property type="entry name" value="Di19"/>
</dbReference>
<dbReference type="HOGENOM" id="CLU_072240_0_1_1"/>
<dbReference type="Gramene" id="Al_scaffold_0006_2625">
    <property type="protein sequence ID" value="Al_scaffold_0006_2625"/>
    <property type="gene ID" value="Al_scaffold_0006_2625"/>
</dbReference>
<reference evidence="6" key="1">
    <citation type="journal article" date="2011" name="Nat. Genet.">
        <title>The Arabidopsis lyrata genome sequence and the basis of rapid genome size change.</title>
        <authorList>
            <person name="Hu T.T."/>
            <person name="Pattyn P."/>
            <person name="Bakker E.G."/>
            <person name="Cao J."/>
            <person name="Cheng J.-F."/>
            <person name="Clark R.M."/>
            <person name="Fahlgren N."/>
            <person name="Fawcett J.A."/>
            <person name="Grimwood J."/>
            <person name="Gundlach H."/>
            <person name="Haberer G."/>
            <person name="Hollister J.D."/>
            <person name="Ossowski S."/>
            <person name="Ottilar R.P."/>
            <person name="Salamov A.A."/>
            <person name="Schneeberger K."/>
            <person name="Spannagl M."/>
            <person name="Wang X."/>
            <person name="Yang L."/>
            <person name="Nasrallah M.E."/>
            <person name="Bergelson J."/>
            <person name="Carrington J.C."/>
            <person name="Gaut B.S."/>
            <person name="Schmutz J."/>
            <person name="Mayer K.F.X."/>
            <person name="Van de Peer Y."/>
            <person name="Grigoriev I.V."/>
            <person name="Nordborg M."/>
            <person name="Weigel D."/>
            <person name="Guo Y.-L."/>
        </authorList>
    </citation>
    <scope>NUCLEOTIDE SEQUENCE [LARGE SCALE GENOMIC DNA]</scope>
    <source>
        <strain evidence="6">cv. MN47</strain>
    </source>
</reference>
<dbReference type="InterPro" id="IPR027935">
    <property type="entry name" value="Di19_C"/>
</dbReference>
<name>D7M5F4_ARALL</name>
<evidence type="ECO:0000256" key="1">
    <source>
        <dbReference type="ARBA" id="ARBA00007109"/>
    </source>
</evidence>
<dbReference type="Proteomes" id="UP000008694">
    <property type="component" value="Unassembled WGS sequence"/>
</dbReference>
<dbReference type="EMBL" id="GL348718">
    <property type="protein sequence ID" value="EFH48507.1"/>
    <property type="molecule type" value="Genomic_DNA"/>
</dbReference>
<dbReference type="InterPro" id="IPR008598">
    <property type="entry name" value="Di19_Zn-bd"/>
</dbReference>
<sequence>MDSDSWSDRLASASRRYQLDFLSRSVLRCLTSFFICKNADNFLGFEEIEGEDDFREEYACPFCSDYFDIVSLCCHIDEDHPVDGKNGVCPVCAVKVSSDMIAHITLQHANMFKVTRKRKSRRGGAQSMLSILKREFPDGNFQSLFEGTSRAVSSSSASIAADPLLSSFISPMTDDFFISESSLSAETSSAKKTLPESLDHRNVEKQSLSAEDHREKLKQSEFVQGILSSMILEDGL</sequence>
<dbReference type="GO" id="GO:0005634">
    <property type="term" value="C:nucleus"/>
    <property type="evidence" value="ECO:0007669"/>
    <property type="project" value="EnsemblPlants"/>
</dbReference>
<evidence type="ECO:0000313" key="6">
    <source>
        <dbReference type="Proteomes" id="UP000008694"/>
    </source>
</evidence>
<dbReference type="AlphaFoldDB" id="D7M5F4"/>
<dbReference type="PANTHER" id="PTHR31875">
    <property type="entry name" value="PROTEIN DEHYDRATION-INDUCED 19"/>
    <property type="match status" value="1"/>
</dbReference>
<dbReference type="eggNOG" id="ENOG502QW9I">
    <property type="taxonomic scope" value="Eukaryota"/>
</dbReference>
<evidence type="ECO:0000256" key="2">
    <source>
        <dbReference type="SAM" id="MobiDB-lite"/>
    </source>
</evidence>
<evidence type="ECO:0000313" key="5">
    <source>
        <dbReference type="EMBL" id="EFH48507.1"/>
    </source>
</evidence>
<proteinExistence type="inferred from homology"/>
<evidence type="ECO:0000259" key="3">
    <source>
        <dbReference type="Pfam" id="PF05605"/>
    </source>
</evidence>
<accession>D7M5F4</accession>
<gene>
    <name evidence="5" type="ORF">ARALYDRAFT_662560</name>
</gene>
<feature type="compositionally biased region" description="Basic and acidic residues" evidence="2">
    <location>
        <begin position="193"/>
        <end position="212"/>
    </location>
</feature>
<protein>
    <submittedName>
        <fullName evidence="5">Predicted protein</fullName>
    </submittedName>
</protein>
<evidence type="ECO:0000259" key="4">
    <source>
        <dbReference type="Pfam" id="PF14571"/>
    </source>
</evidence>
<feature type="domain" description="Di19 C-terminal" evidence="4">
    <location>
        <begin position="129"/>
        <end position="231"/>
    </location>
</feature>
<organism evidence="6">
    <name type="scientific">Arabidopsis lyrata subsp. lyrata</name>
    <name type="common">Lyre-leaved rock-cress</name>
    <dbReference type="NCBI Taxonomy" id="81972"/>
    <lineage>
        <taxon>Eukaryota</taxon>
        <taxon>Viridiplantae</taxon>
        <taxon>Streptophyta</taxon>
        <taxon>Embryophyta</taxon>
        <taxon>Tracheophyta</taxon>
        <taxon>Spermatophyta</taxon>
        <taxon>Magnoliopsida</taxon>
        <taxon>eudicotyledons</taxon>
        <taxon>Gunneridae</taxon>
        <taxon>Pentapetalae</taxon>
        <taxon>rosids</taxon>
        <taxon>malvids</taxon>
        <taxon>Brassicales</taxon>
        <taxon>Brassicaceae</taxon>
        <taxon>Camelineae</taxon>
        <taxon>Arabidopsis</taxon>
    </lineage>
</organism>
<dbReference type="PANTHER" id="PTHR31875:SF26">
    <property type="entry name" value="PROTEIN DEHYDRATION-INDUCED 19-RELATED"/>
    <property type="match status" value="1"/>
</dbReference>
<dbReference type="Pfam" id="PF14571">
    <property type="entry name" value="Di19_C"/>
    <property type="match status" value="1"/>
</dbReference>
<dbReference type="Pfam" id="PF05605">
    <property type="entry name" value="zf-Di19"/>
    <property type="match status" value="1"/>
</dbReference>